<name>A0A4Z2IMN6_9TELE</name>
<proteinExistence type="predicted"/>
<comment type="caution">
    <text evidence="2">The sequence shown here is derived from an EMBL/GenBank/DDBJ whole genome shotgun (WGS) entry which is preliminary data.</text>
</comment>
<dbReference type="EMBL" id="SRLO01000068">
    <property type="protein sequence ID" value="TNN78988.1"/>
    <property type="molecule type" value="Genomic_DNA"/>
</dbReference>
<feature type="compositionally biased region" description="Basic and acidic residues" evidence="1">
    <location>
        <begin position="121"/>
        <end position="131"/>
    </location>
</feature>
<accession>A0A4Z2IMN6</accession>
<dbReference type="AlphaFoldDB" id="A0A4Z2IMN6"/>
<organism evidence="2 3">
    <name type="scientific">Liparis tanakae</name>
    <name type="common">Tanaka's snailfish</name>
    <dbReference type="NCBI Taxonomy" id="230148"/>
    <lineage>
        <taxon>Eukaryota</taxon>
        <taxon>Metazoa</taxon>
        <taxon>Chordata</taxon>
        <taxon>Craniata</taxon>
        <taxon>Vertebrata</taxon>
        <taxon>Euteleostomi</taxon>
        <taxon>Actinopterygii</taxon>
        <taxon>Neopterygii</taxon>
        <taxon>Teleostei</taxon>
        <taxon>Neoteleostei</taxon>
        <taxon>Acanthomorphata</taxon>
        <taxon>Eupercaria</taxon>
        <taxon>Perciformes</taxon>
        <taxon>Cottioidei</taxon>
        <taxon>Cottales</taxon>
        <taxon>Liparidae</taxon>
        <taxon>Liparis</taxon>
    </lineage>
</organism>
<keyword evidence="3" id="KW-1185">Reference proteome</keyword>
<evidence type="ECO:0000256" key="1">
    <source>
        <dbReference type="SAM" id="MobiDB-lite"/>
    </source>
</evidence>
<feature type="compositionally biased region" description="Basic residues" evidence="1">
    <location>
        <begin position="62"/>
        <end position="75"/>
    </location>
</feature>
<feature type="region of interest" description="Disordered" evidence="1">
    <location>
        <begin position="60"/>
        <end position="83"/>
    </location>
</feature>
<reference evidence="2 3" key="1">
    <citation type="submission" date="2019-03" db="EMBL/GenBank/DDBJ databases">
        <title>First draft genome of Liparis tanakae, snailfish: a comprehensive survey of snailfish specific genes.</title>
        <authorList>
            <person name="Kim W."/>
            <person name="Song I."/>
            <person name="Jeong J.-H."/>
            <person name="Kim D."/>
            <person name="Kim S."/>
            <person name="Ryu S."/>
            <person name="Song J.Y."/>
            <person name="Lee S.K."/>
        </authorList>
    </citation>
    <scope>NUCLEOTIDE SEQUENCE [LARGE SCALE GENOMIC DNA]</scope>
    <source>
        <tissue evidence="2">Muscle</tissue>
    </source>
</reference>
<protein>
    <submittedName>
        <fullName evidence="2">Uncharacterized protein</fullName>
    </submittedName>
</protein>
<evidence type="ECO:0000313" key="3">
    <source>
        <dbReference type="Proteomes" id="UP000314294"/>
    </source>
</evidence>
<evidence type="ECO:0000313" key="2">
    <source>
        <dbReference type="EMBL" id="TNN78988.1"/>
    </source>
</evidence>
<sequence length="176" mass="20057">MPTPFTVAVCRWRLAAEREPERHHRRPSTPLLAVRPWEFPSADLSLVKIPAGFHRSVFPPAGHKKLKRKRGKKKTVGPEKGRQLLGEKDVLQPRAGRPVLHRTISRAPSDRLLRSVTCKENGGRPPRERHAPFSPRRTRERRTGQPGAPPPHEELIITFLSVVTKDVKLLIHHHAF</sequence>
<gene>
    <name evidence="2" type="ORF">EYF80_010667</name>
</gene>
<dbReference type="Proteomes" id="UP000314294">
    <property type="component" value="Unassembled WGS sequence"/>
</dbReference>
<feature type="region of interest" description="Disordered" evidence="1">
    <location>
        <begin position="117"/>
        <end position="152"/>
    </location>
</feature>